<name>A0AAN7YF26_9PEZI</name>
<evidence type="ECO:0000313" key="2">
    <source>
        <dbReference type="Proteomes" id="UP001310890"/>
    </source>
</evidence>
<evidence type="ECO:0000313" key="1">
    <source>
        <dbReference type="EMBL" id="KAK5110614.1"/>
    </source>
</evidence>
<proteinExistence type="predicted"/>
<organism evidence="1 2">
    <name type="scientific">Meristemomyces frigidus</name>
    <dbReference type="NCBI Taxonomy" id="1508187"/>
    <lineage>
        <taxon>Eukaryota</taxon>
        <taxon>Fungi</taxon>
        <taxon>Dikarya</taxon>
        <taxon>Ascomycota</taxon>
        <taxon>Pezizomycotina</taxon>
        <taxon>Dothideomycetes</taxon>
        <taxon>Dothideomycetidae</taxon>
        <taxon>Mycosphaerellales</taxon>
        <taxon>Teratosphaeriaceae</taxon>
        <taxon>Meristemomyces</taxon>
    </lineage>
</organism>
<dbReference type="Proteomes" id="UP001310890">
    <property type="component" value="Unassembled WGS sequence"/>
</dbReference>
<sequence>MATLYSPNQPFLKQDFDPVDYLNTTLPPLTATSRPIQTSQGRSVPLSELNTQLQTLLGQLDAHMSRLSTTLTQLTDEILRSGSRLSYEVEVLRSDTAGLVDSLDNGLKRDISTFTSVTPTQADPGQPDARISNPAPPYLQRLQTLTTIHARLETVIKLFGDAMAWPLAPSENPLASSLIAISAPESDAELRSREEKAKAYTERLRNEIDDSIGSGDDAAGLDAAVERVEQLRLLAEVWRGTAEEKARLRVVEDLGRPVEETLRELERLGQGQGRNVGRAEVGRGVDYRYGDLGGGASAGGGHANTKQTGEGGYGFLSNLRALKNEMYLE</sequence>
<protein>
    <submittedName>
        <fullName evidence="1">Uncharacterized protein</fullName>
    </submittedName>
</protein>
<comment type="caution">
    <text evidence="1">The sequence shown here is derived from an EMBL/GenBank/DDBJ whole genome shotgun (WGS) entry which is preliminary data.</text>
</comment>
<gene>
    <name evidence="1" type="ORF">LTR62_005653</name>
</gene>
<reference evidence="1" key="1">
    <citation type="submission" date="2023-08" db="EMBL/GenBank/DDBJ databases">
        <title>Black Yeasts Isolated from many extreme environments.</title>
        <authorList>
            <person name="Coleine C."/>
            <person name="Stajich J.E."/>
            <person name="Selbmann L."/>
        </authorList>
    </citation>
    <scope>NUCLEOTIDE SEQUENCE</scope>
    <source>
        <strain evidence="1">CCFEE 5401</strain>
    </source>
</reference>
<accession>A0AAN7YF26</accession>
<dbReference type="EMBL" id="JAVRRL010000047">
    <property type="protein sequence ID" value="KAK5110614.1"/>
    <property type="molecule type" value="Genomic_DNA"/>
</dbReference>
<dbReference type="AlphaFoldDB" id="A0AAN7YF26"/>
<dbReference type="Gene3D" id="6.10.250.2790">
    <property type="match status" value="1"/>
</dbReference>